<sequence length="64" mass="6997">MGCSSHASRPDHNHDHDHDHDHDLDFDLDLEPPPPGRGVRGASRAVPDVPEFQSSRKASPCCST</sequence>
<feature type="compositionally biased region" description="Polar residues" evidence="1">
    <location>
        <begin position="52"/>
        <end position="64"/>
    </location>
</feature>
<feature type="compositionally biased region" description="Basic and acidic residues" evidence="1">
    <location>
        <begin position="8"/>
        <end position="25"/>
    </location>
</feature>
<comment type="caution">
    <text evidence="2">The sequence shown here is derived from an EMBL/GenBank/DDBJ whole genome shotgun (WGS) entry which is preliminary data.</text>
</comment>
<feature type="region of interest" description="Disordered" evidence="1">
    <location>
        <begin position="1"/>
        <end position="64"/>
    </location>
</feature>
<organism evidence="2 3">
    <name type="scientific">Escovopsis weberi</name>
    <dbReference type="NCBI Taxonomy" id="150374"/>
    <lineage>
        <taxon>Eukaryota</taxon>
        <taxon>Fungi</taxon>
        <taxon>Dikarya</taxon>
        <taxon>Ascomycota</taxon>
        <taxon>Pezizomycotina</taxon>
        <taxon>Sordariomycetes</taxon>
        <taxon>Hypocreomycetidae</taxon>
        <taxon>Hypocreales</taxon>
        <taxon>Hypocreaceae</taxon>
        <taxon>Escovopsis</taxon>
    </lineage>
</organism>
<proteinExistence type="predicted"/>
<accession>A0A0M9VS38</accession>
<name>A0A0M9VS38_ESCWE</name>
<dbReference type="EMBL" id="LGSR01000026">
    <property type="protein sequence ID" value="KOS17269.1"/>
    <property type="molecule type" value="Genomic_DNA"/>
</dbReference>
<evidence type="ECO:0000313" key="2">
    <source>
        <dbReference type="EMBL" id="KOS17269.1"/>
    </source>
</evidence>
<evidence type="ECO:0000256" key="1">
    <source>
        <dbReference type="SAM" id="MobiDB-lite"/>
    </source>
</evidence>
<dbReference type="Proteomes" id="UP000053831">
    <property type="component" value="Unassembled WGS sequence"/>
</dbReference>
<gene>
    <name evidence="2" type="ORF">ESCO_006414</name>
</gene>
<reference evidence="2 3" key="1">
    <citation type="submission" date="2015-07" db="EMBL/GenBank/DDBJ databases">
        <title>The genome of the fungus Escovopsis weberi, a specialized disease agent of ant agriculture.</title>
        <authorList>
            <person name="de Man T.J."/>
            <person name="Stajich J.E."/>
            <person name="Kubicek C.P."/>
            <person name="Chenthamara K."/>
            <person name="Atanasova L."/>
            <person name="Druzhinina I.S."/>
            <person name="Birnbaum S."/>
            <person name="Barribeau S.M."/>
            <person name="Teiling C."/>
            <person name="Suen G."/>
            <person name="Currie C."/>
            <person name="Gerardo N.M."/>
        </authorList>
    </citation>
    <scope>NUCLEOTIDE SEQUENCE [LARGE SCALE GENOMIC DNA]</scope>
</reference>
<keyword evidence="3" id="KW-1185">Reference proteome</keyword>
<protein>
    <submittedName>
        <fullName evidence="2">Uncharacterized protein</fullName>
    </submittedName>
</protein>
<dbReference type="AlphaFoldDB" id="A0A0M9VS38"/>
<evidence type="ECO:0000313" key="3">
    <source>
        <dbReference type="Proteomes" id="UP000053831"/>
    </source>
</evidence>